<sequence length="100" mass="10426">MLAGMNGVGAPAAPLYPLGCQKDVAAVLFCAHASSGDTHQPDEADILPVARLIIVFVMLGSFALVFAELVRQSENMSMRPLPTASRCGDAAGMPCPQRAL</sequence>
<dbReference type="RefSeq" id="WP_019857929.1">
    <property type="nucleotide sequence ID" value="NZ_CP033507.1"/>
</dbReference>
<dbReference type="Proteomes" id="UP000275530">
    <property type="component" value="Unassembled WGS sequence"/>
</dbReference>
<keyword evidence="3" id="KW-1185">Reference proteome</keyword>
<protein>
    <submittedName>
        <fullName evidence="2">Uncharacterized protein</fullName>
    </submittedName>
</protein>
<evidence type="ECO:0000313" key="2">
    <source>
        <dbReference type="EMBL" id="RJT31302.1"/>
    </source>
</evidence>
<keyword evidence="1" id="KW-0812">Transmembrane</keyword>
<reference evidence="2 3" key="1">
    <citation type="submission" date="2018-09" db="EMBL/GenBank/DDBJ databases">
        <title>Mesorhizobium carmichaelinearum sp. nov. isolated from Carmichaelinea spp. root nodules in New Zealand.</title>
        <authorList>
            <person name="De Meyer S.E."/>
        </authorList>
    </citation>
    <scope>NUCLEOTIDE SEQUENCE [LARGE SCALE GENOMIC DNA]</scope>
    <source>
        <strain evidence="2 3">LMG 28313</strain>
    </source>
</reference>
<gene>
    <name evidence="2" type="ORF">D3242_24005</name>
</gene>
<dbReference type="AlphaFoldDB" id="A0AA92XEY5"/>
<feature type="transmembrane region" description="Helical" evidence="1">
    <location>
        <begin position="49"/>
        <end position="70"/>
    </location>
</feature>
<dbReference type="EMBL" id="QZXA01000009">
    <property type="protein sequence ID" value="RJT31302.1"/>
    <property type="molecule type" value="Genomic_DNA"/>
</dbReference>
<proteinExistence type="predicted"/>
<keyword evidence="1" id="KW-1133">Transmembrane helix</keyword>
<keyword evidence="1" id="KW-0472">Membrane</keyword>
<comment type="caution">
    <text evidence="2">The sequence shown here is derived from an EMBL/GenBank/DDBJ whole genome shotgun (WGS) entry which is preliminary data.</text>
</comment>
<evidence type="ECO:0000256" key="1">
    <source>
        <dbReference type="SAM" id="Phobius"/>
    </source>
</evidence>
<evidence type="ECO:0000313" key="3">
    <source>
        <dbReference type="Proteomes" id="UP000275530"/>
    </source>
</evidence>
<accession>A0AA92XEY5</accession>
<organism evidence="2 3">
    <name type="scientific">Mesorhizobium jarvisii</name>
    <dbReference type="NCBI Taxonomy" id="1777867"/>
    <lineage>
        <taxon>Bacteria</taxon>
        <taxon>Pseudomonadati</taxon>
        <taxon>Pseudomonadota</taxon>
        <taxon>Alphaproteobacteria</taxon>
        <taxon>Hyphomicrobiales</taxon>
        <taxon>Phyllobacteriaceae</taxon>
        <taxon>Mesorhizobium</taxon>
    </lineage>
</organism>
<name>A0AA92XEY5_9HYPH</name>